<dbReference type="FunFam" id="3.90.950.10:FF:000008">
    <property type="entry name" value="Maf-like protein, expressed"/>
    <property type="match status" value="1"/>
</dbReference>
<proteinExistence type="inferred from homology"/>
<protein>
    <submittedName>
        <fullName evidence="2">Maf-like protein</fullName>
    </submittedName>
</protein>
<dbReference type="HAMAP" id="MF_00528">
    <property type="entry name" value="Maf"/>
    <property type="match status" value="1"/>
</dbReference>
<dbReference type="AlphaFoldDB" id="A0A9E7EEE2"/>
<evidence type="ECO:0000313" key="2">
    <source>
        <dbReference type="EMBL" id="URD75381.1"/>
    </source>
</evidence>
<evidence type="ECO:0000256" key="1">
    <source>
        <dbReference type="ARBA" id="ARBA00022801"/>
    </source>
</evidence>
<dbReference type="EMBL" id="CP097502">
    <property type="protein sequence ID" value="URD75381.1"/>
    <property type="molecule type" value="Genomic_DNA"/>
</dbReference>
<keyword evidence="1" id="KW-0378">Hydrolase</keyword>
<dbReference type="InterPro" id="IPR003697">
    <property type="entry name" value="Maf-like"/>
</dbReference>
<name>A0A9E7EEE2_9LILI</name>
<gene>
    <name evidence="2" type="ORF">MUK42_25559</name>
</gene>
<sequence length="378" mass="42442">MQSCGFAKIKAVRNSRRVLCIFFAALGELSVARLSSLSAFARRILIRMAANPSPLPSFKIILGSSSVARRHILSEMGYEFEVMTADIDEKSIRRDNPDELVMVLAEAKADAIISRIKSEGYVERIDEPTLLITSDIVVVHEGIIREKPSSKEEARQFLKGYSGGHVSTVGSVLVTNLKTGRRYGGLDKAEVYFHDIPDEIVENLIDEGVVFNVAGGLLLEHPLTLPFVEAVVSSRVNPSIPWLLFRCGTRTLRWLCRLEPRIVSWDSQRLSQKSLSAKRFCQIPNQPRDPSSGVCTLAICLIPFLLPNHGMFTATARLQMQMLMHCLGWLLVEQMVQQQHHKLVLVSSFANIGIRDFFLCISINNFSMIRRFPITLLF</sequence>
<dbReference type="InterPro" id="IPR029001">
    <property type="entry name" value="ITPase-like_fam"/>
</dbReference>
<dbReference type="Pfam" id="PF02545">
    <property type="entry name" value="Maf"/>
    <property type="match status" value="1"/>
</dbReference>
<dbReference type="OrthoDB" id="10267058at2759"/>
<dbReference type="SUPFAM" id="SSF52972">
    <property type="entry name" value="ITPase-like"/>
    <property type="match status" value="1"/>
</dbReference>
<keyword evidence="3" id="KW-1185">Reference proteome</keyword>
<dbReference type="Gene3D" id="3.90.950.10">
    <property type="match status" value="1"/>
</dbReference>
<dbReference type="GO" id="GO:0047429">
    <property type="term" value="F:nucleoside triphosphate diphosphatase activity"/>
    <property type="evidence" value="ECO:0007669"/>
    <property type="project" value="InterPro"/>
</dbReference>
<organism evidence="2 3">
    <name type="scientific">Musa troglodytarum</name>
    <name type="common">fe'i banana</name>
    <dbReference type="NCBI Taxonomy" id="320322"/>
    <lineage>
        <taxon>Eukaryota</taxon>
        <taxon>Viridiplantae</taxon>
        <taxon>Streptophyta</taxon>
        <taxon>Embryophyta</taxon>
        <taxon>Tracheophyta</taxon>
        <taxon>Spermatophyta</taxon>
        <taxon>Magnoliopsida</taxon>
        <taxon>Liliopsida</taxon>
        <taxon>Zingiberales</taxon>
        <taxon>Musaceae</taxon>
        <taxon>Musa</taxon>
    </lineage>
</organism>
<evidence type="ECO:0000313" key="3">
    <source>
        <dbReference type="Proteomes" id="UP001055439"/>
    </source>
</evidence>
<dbReference type="Proteomes" id="UP001055439">
    <property type="component" value="Chromosome 1"/>
</dbReference>
<dbReference type="PANTHER" id="PTHR43213:SF4">
    <property type="entry name" value="7-METHYL-GTP PYROPHOSPHATASE"/>
    <property type="match status" value="1"/>
</dbReference>
<accession>A0A9E7EEE2</accession>
<reference evidence="2" key="1">
    <citation type="submission" date="2022-05" db="EMBL/GenBank/DDBJ databases">
        <title>The Musa troglodytarum L. genome provides insights into the mechanism of non-climacteric behaviour and enrichment of carotenoids.</title>
        <authorList>
            <person name="Wang J."/>
        </authorList>
    </citation>
    <scope>NUCLEOTIDE SEQUENCE</scope>
    <source>
        <tissue evidence="2">Leaf</tissue>
    </source>
</reference>
<dbReference type="PANTHER" id="PTHR43213">
    <property type="entry name" value="BIFUNCTIONAL DTTP/UTP PYROPHOSPHATASE/METHYLTRANSFERASE PROTEIN-RELATED"/>
    <property type="match status" value="1"/>
</dbReference>